<sequence length="267" mass="28604">MELPALKLPQIQLPFDIPVLAHPPVDHFVIAIPILVLIIELINLVAKKRAIGTISFVLLTIGMVAAVAAYLTGTVDGKEAFDALTQAGQSELKAHKLLGTYLMLASAVVVLFKMLSAIVKKGIIKALYLLILVVFVAGILKQGHDGGELVYKYGANVERVADLDSDLFDAKEELDDANEALNELKEKMTSVTQQATQKVEAAKATATEAVDKAVKKGVEVMDNVKESTSEAVDAVKEKAAEITQEAPAPQIEKVTPPAPQPIPVKTH</sequence>
<dbReference type="AlphaFoldDB" id="A0A1W1EA21"/>
<evidence type="ECO:0000256" key="2">
    <source>
        <dbReference type="SAM" id="MobiDB-lite"/>
    </source>
</evidence>
<feature type="region of interest" description="Disordered" evidence="2">
    <location>
        <begin position="244"/>
        <end position="267"/>
    </location>
</feature>
<organism evidence="5">
    <name type="scientific">hydrothermal vent metagenome</name>
    <dbReference type="NCBI Taxonomy" id="652676"/>
    <lineage>
        <taxon>unclassified sequences</taxon>
        <taxon>metagenomes</taxon>
        <taxon>ecological metagenomes</taxon>
    </lineage>
</organism>
<dbReference type="Pfam" id="PF09990">
    <property type="entry name" value="DUF2231"/>
    <property type="match status" value="1"/>
</dbReference>
<keyword evidence="3" id="KW-0812">Transmembrane</keyword>
<feature type="transmembrane region" description="Helical" evidence="3">
    <location>
        <begin position="28"/>
        <end position="46"/>
    </location>
</feature>
<gene>
    <name evidence="5" type="ORF">MNB_SV-4-931</name>
</gene>
<feature type="coiled-coil region" evidence="1">
    <location>
        <begin position="160"/>
        <end position="194"/>
    </location>
</feature>
<keyword evidence="1" id="KW-0175">Coiled coil</keyword>
<protein>
    <submittedName>
        <fullName evidence="5">ORF 73 ECLF1</fullName>
    </submittedName>
</protein>
<feature type="transmembrane region" description="Helical" evidence="3">
    <location>
        <begin position="98"/>
        <end position="115"/>
    </location>
</feature>
<feature type="compositionally biased region" description="Pro residues" evidence="2">
    <location>
        <begin position="256"/>
        <end position="267"/>
    </location>
</feature>
<evidence type="ECO:0000256" key="3">
    <source>
        <dbReference type="SAM" id="Phobius"/>
    </source>
</evidence>
<proteinExistence type="predicted"/>
<keyword evidence="3" id="KW-1133">Transmembrane helix</keyword>
<dbReference type="InterPro" id="IPR019251">
    <property type="entry name" value="DUF2231_TM"/>
</dbReference>
<feature type="transmembrane region" description="Helical" evidence="3">
    <location>
        <begin position="53"/>
        <end position="71"/>
    </location>
</feature>
<feature type="transmembrane region" description="Helical" evidence="3">
    <location>
        <begin position="122"/>
        <end position="140"/>
    </location>
</feature>
<dbReference type="EMBL" id="FPIB01000017">
    <property type="protein sequence ID" value="SFV90606.1"/>
    <property type="molecule type" value="Genomic_DNA"/>
</dbReference>
<accession>A0A1W1EA21</accession>
<keyword evidence="3" id="KW-0472">Membrane</keyword>
<evidence type="ECO:0000259" key="4">
    <source>
        <dbReference type="Pfam" id="PF09990"/>
    </source>
</evidence>
<evidence type="ECO:0000256" key="1">
    <source>
        <dbReference type="SAM" id="Coils"/>
    </source>
</evidence>
<reference evidence="5" key="1">
    <citation type="submission" date="2016-10" db="EMBL/GenBank/DDBJ databases">
        <authorList>
            <person name="de Groot N.N."/>
        </authorList>
    </citation>
    <scope>NUCLEOTIDE SEQUENCE</scope>
</reference>
<feature type="domain" description="DUF2231" evidence="4">
    <location>
        <begin position="22"/>
        <end position="158"/>
    </location>
</feature>
<evidence type="ECO:0000313" key="5">
    <source>
        <dbReference type="EMBL" id="SFV90606.1"/>
    </source>
</evidence>
<name>A0A1W1EA21_9ZZZZ</name>